<dbReference type="Proteomes" id="UP000578112">
    <property type="component" value="Unassembled WGS sequence"/>
</dbReference>
<evidence type="ECO:0000313" key="3">
    <source>
        <dbReference type="EMBL" id="MBB4761738.1"/>
    </source>
</evidence>
<dbReference type="Gene3D" id="2.80.10.50">
    <property type="match status" value="3"/>
</dbReference>
<dbReference type="InterPro" id="IPR013830">
    <property type="entry name" value="SGNH_hydro"/>
</dbReference>
<dbReference type="Pfam" id="PF00652">
    <property type="entry name" value="Ricin_B_lectin"/>
    <property type="match status" value="1"/>
</dbReference>
<gene>
    <name evidence="3" type="ORF">BJ971_002294</name>
</gene>
<dbReference type="InterPro" id="IPR035992">
    <property type="entry name" value="Ricin_B-like_lectins"/>
</dbReference>
<dbReference type="CDD" id="cd23418">
    <property type="entry name" value="beta-trefoil_Ricin_XLN-like"/>
    <property type="match status" value="1"/>
</dbReference>
<dbReference type="SUPFAM" id="SSF50370">
    <property type="entry name" value="Ricin B-like lectins"/>
    <property type="match status" value="1"/>
</dbReference>
<dbReference type="CDD" id="cd01833">
    <property type="entry name" value="XynB_like"/>
    <property type="match status" value="1"/>
</dbReference>
<proteinExistence type="predicted"/>
<keyword evidence="4" id="KW-1185">Reference proteome</keyword>
<comment type="caution">
    <text evidence="3">The sequence shown here is derived from an EMBL/GenBank/DDBJ whole genome shotgun (WGS) entry which is preliminary data.</text>
</comment>
<dbReference type="GO" id="GO:0004622">
    <property type="term" value="F:phosphatidylcholine lysophospholipase activity"/>
    <property type="evidence" value="ECO:0007669"/>
    <property type="project" value="TreeGrafter"/>
</dbReference>
<dbReference type="RefSeq" id="WP_203709053.1">
    <property type="nucleotide sequence ID" value="NZ_BOMK01000001.1"/>
</dbReference>
<dbReference type="InterPro" id="IPR036514">
    <property type="entry name" value="SGNH_hydro_sf"/>
</dbReference>
<keyword evidence="1" id="KW-0732">Signal</keyword>
<dbReference type="Gene3D" id="3.40.50.1110">
    <property type="entry name" value="SGNH hydrolase"/>
    <property type="match status" value="1"/>
</dbReference>
<dbReference type="InterPro" id="IPR051532">
    <property type="entry name" value="Ester_Hydrolysis_Enzymes"/>
</dbReference>
<dbReference type="SMART" id="SM00458">
    <property type="entry name" value="RICIN"/>
    <property type="match status" value="1"/>
</dbReference>
<dbReference type="EMBL" id="JACHNH010000001">
    <property type="protein sequence ID" value="MBB4761738.1"/>
    <property type="molecule type" value="Genomic_DNA"/>
</dbReference>
<dbReference type="AlphaFoldDB" id="A0A7W7MP38"/>
<dbReference type="PANTHER" id="PTHR30383">
    <property type="entry name" value="THIOESTERASE 1/PROTEASE 1/LYSOPHOSPHOLIPASE L1"/>
    <property type="match status" value="1"/>
</dbReference>
<protein>
    <submittedName>
        <fullName evidence="3">Lysophospholipase L1-like esterase</fullName>
    </submittedName>
</protein>
<dbReference type="PANTHER" id="PTHR30383:SF5">
    <property type="entry name" value="SGNH HYDROLASE-TYPE ESTERASE DOMAIN-CONTAINING PROTEIN"/>
    <property type="match status" value="1"/>
</dbReference>
<feature type="domain" description="Ricin B lectin" evidence="2">
    <location>
        <begin position="234"/>
        <end position="354"/>
    </location>
</feature>
<dbReference type="SUPFAM" id="SSF52266">
    <property type="entry name" value="SGNH hydrolase"/>
    <property type="match status" value="1"/>
</dbReference>
<evidence type="ECO:0000256" key="1">
    <source>
        <dbReference type="SAM" id="SignalP"/>
    </source>
</evidence>
<dbReference type="Pfam" id="PF13472">
    <property type="entry name" value="Lipase_GDSL_2"/>
    <property type="match status" value="1"/>
</dbReference>
<sequence>MKRLVLCVAAALCAALTVAAPAAAESNGGVRVMPLGDSITDGFNVPGGYRIGLWQRLAAGGHLTDFVGSGVNGPASLGDHDHEGHSGWRIDQLDANIVGWIQQANPRTILLHIGTNDIGQNYDVAGAPARLSGLIDKIRVNAPQVHLFVAQLVPTANAANEQKTQTFNAALPGIVAQKGPLTHLVDMHSALTTADLADGLHPSAGGYDKMAARWYASLQSVPGSLASLTAPPVSGTALLSNPQSRRCLDVSGSAQVLIWDCHGAANQQWIRTSSGELRSGGKCLDVNGNGTANGTRITTWTCNGGANQRFTFNADGTITGSGKCLDLNGNGTANGTIVHLWDCHHGPNQIWSAR</sequence>
<dbReference type="InterPro" id="IPR000772">
    <property type="entry name" value="Ricin_B_lectin"/>
</dbReference>
<name>A0A7W7MP38_9ACTN</name>
<reference evidence="3 4" key="1">
    <citation type="submission" date="2020-08" db="EMBL/GenBank/DDBJ databases">
        <title>Sequencing the genomes of 1000 actinobacteria strains.</title>
        <authorList>
            <person name="Klenk H.-P."/>
        </authorList>
    </citation>
    <scope>NUCLEOTIDE SEQUENCE [LARGE SCALE GENOMIC DNA]</scope>
    <source>
        <strain evidence="3 4">DSM 43149</strain>
    </source>
</reference>
<dbReference type="PROSITE" id="PS50231">
    <property type="entry name" value="RICIN_B_LECTIN"/>
    <property type="match status" value="1"/>
</dbReference>
<evidence type="ECO:0000313" key="4">
    <source>
        <dbReference type="Proteomes" id="UP000578112"/>
    </source>
</evidence>
<accession>A0A7W7MP38</accession>
<feature type="signal peptide" evidence="1">
    <location>
        <begin position="1"/>
        <end position="24"/>
    </location>
</feature>
<feature type="chain" id="PRO_5030568790" evidence="1">
    <location>
        <begin position="25"/>
        <end position="354"/>
    </location>
</feature>
<evidence type="ECO:0000259" key="2">
    <source>
        <dbReference type="SMART" id="SM00458"/>
    </source>
</evidence>
<organism evidence="3 4">
    <name type="scientific">Actinoplanes digitatis</name>
    <dbReference type="NCBI Taxonomy" id="1868"/>
    <lineage>
        <taxon>Bacteria</taxon>
        <taxon>Bacillati</taxon>
        <taxon>Actinomycetota</taxon>
        <taxon>Actinomycetes</taxon>
        <taxon>Micromonosporales</taxon>
        <taxon>Micromonosporaceae</taxon>
        <taxon>Actinoplanes</taxon>
    </lineage>
</organism>